<keyword evidence="3" id="KW-0472">Membrane</keyword>
<name>A0A0M3K4V3_ANISI</name>
<sequence length="65" mass="6702">MISIVAGGAGLLIGHPLDTVKARLQTVSTYGGMEMAYECSGVPGFWSLQRNAGAVCNSRGVALFA</sequence>
<dbReference type="OrthoDB" id="193856at2759"/>
<evidence type="ECO:0000256" key="3">
    <source>
        <dbReference type="ARBA" id="ARBA00023136"/>
    </source>
</evidence>
<proteinExistence type="predicted"/>
<evidence type="ECO:0000313" key="5">
    <source>
        <dbReference type="Proteomes" id="UP000267096"/>
    </source>
</evidence>
<dbReference type="AlphaFoldDB" id="A0A0M3K4V3"/>
<dbReference type="EMBL" id="UYRR01032300">
    <property type="protein sequence ID" value="VDK55038.1"/>
    <property type="molecule type" value="Genomic_DNA"/>
</dbReference>
<evidence type="ECO:0000256" key="1">
    <source>
        <dbReference type="ARBA" id="ARBA00004370"/>
    </source>
</evidence>
<comment type="subcellular location">
    <subcellularLocation>
        <location evidence="1">Membrane</location>
    </subcellularLocation>
</comment>
<dbReference type="GO" id="GO:0016020">
    <property type="term" value="C:membrane"/>
    <property type="evidence" value="ECO:0007669"/>
    <property type="project" value="UniProtKB-SubCell"/>
</dbReference>
<organism evidence="6">
    <name type="scientific">Anisakis simplex</name>
    <name type="common">Herring worm</name>
    <dbReference type="NCBI Taxonomy" id="6269"/>
    <lineage>
        <taxon>Eukaryota</taxon>
        <taxon>Metazoa</taxon>
        <taxon>Ecdysozoa</taxon>
        <taxon>Nematoda</taxon>
        <taxon>Chromadorea</taxon>
        <taxon>Rhabditida</taxon>
        <taxon>Spirurina</taxon>
        <taxon>Ascaridomorpha</taxon>
        <taxon>Ascaridoidea</taxon>
        <taxon>Anisakidae</taxon>
        <taxon>Anisakis</taxon>
        <taxon>Anisakis simplex complex</taxon>
    </lineage>
</organism>
<dbReference type="WBParaSite" id="ASIM_0001599401-mRNA-1">
    <property type="protein sequence ID" value="ASIM_0001599401-mRNA-1"/>
    <property type="gene ID" value="ASIM_0001599401"/>
</dbReference>
<reference evidence="6" key="1">
    <citation type="submission" date="2017-02" db="UniProtKB">
        <authorList>
            <consortium name="WormBaseParasite"/>
        </authorList>
    </citation>
    <scope>IDENTIFICATION</scope>
</reference>
<evidence type="ECO:0000313" key="6">
    <source>
        <dbReference type="WBParaSite" id="ASIM_0001599401-mRNA-1"/>
    </source>
</evidence>
<dbReference type="InterPro" id="IPR023395">
    <property type="entry name" value="MCP_dom_sf"/>
</dbReference>
<gene>
    <name evidence="4" type="ORF">ASIM_LOCUS15400</name>
</gene>
<keyword evidence="2" id="KW-0812">Transmembrane</keyword>
<accession>A0A0M3K4V3</accession>
<reference evidence="4 5" key="2">
    <citation type="submission" date="2018-11" db="EMBL/GenBank/DDBJ databases">
        <authorList>
            <consortium name="Pathogen Informatics"/>
        </authorList>
    </citation>
    <scope>NUCLEOTIDE SEQUENCE [LARGE SCALE GENOMIC DNA]</scope>
</reference>
<dbReference type="SUPFAM" id="SSF103506">
    <property type="entry name" value="Mitochondrial carrier"/>
    <property type="match status" value="1"/>
</dbReference>
<dbReference type="Proteomes" id="UP000267096">
    <property type="component" value="Unassembled WGS sequence"/>
</dbReference>
<evidence type="ECO:0000313" key="4">
    <source>
        <dbReference type="EMBL" id="VDK55038.1"/>
    </source>
</evidence>
<protein>
    <submittedName>
        <fullName evidence="6">Transcriptional regulator</fullName>
    </submittedName>
</protein>
<keyword evidence="5" id="KW-1185">Reference proteome</keyword>
<evidence type="ECO:0000256" key="2">
    <source>
        <dbReference type="ARBA" id="ARBA00022692"/>
    </source>
</evidence>